<organism evidence="9 10">
    <name type="scientific">Sinobaca qinghaiensis</name>
    <dbReference type="NCBI Taxonomy" id="342944"/>
    <lineage>
        <taxon>Bacteria</taxon>
        <taxon>Bacillati</taxon>
        <taxon>Bacillota</taxon>
        <taxon>Bacilli</taxon>
        <taxon>Bacillales</taxon>
        <taxon>Sporolactobacillaceae</taxon>
        <taxon>Sinobaca</taxon>
    </lineage>
</organism>
<reference evidence="9 10" key="1">
    <citation type="submission" date="2018-09" db="EMBL/GenBank/DDBJ databases">
        <title>Genomic Encyclopedia of Archaeal and Bacterial Type Strains, Phase II (KMG-II): from individual species to whole genera.</title>
        <authorList>
            <person name="Goeker M."/>
        </authorList>
    </citation>
    <scope>NUCLEOTIDE SEQUENCE [LARGE SCALE GENOMIC DNA]</scope>
    <source>
        <strain evidence="9 10">DSM 17008</strain>
    </source>
</reference>
<dbReference type="InterPro" id="IPR008183">
    <property type="entry name" value="Aldose_1/G6P_1-epimerase"/>
</dbReference>
<evidence type="ECO:0000256" key="4">
    <source>
        <dbReference type="ARBA" id="ARBA00023277"/>
    </source>
</evidence>
<dbReference type="SUPFAM" id="SSF74650">
    <property type="entry name" value="Galactose mutarotase-like"/>
    <property type="match status" value="1"/>
</dbReference>
<dbReference type="InterPro" id="IPR015443">
    <property type="entry name" value="Aldose_1-epimerase"/>
</dbReference>
<protein>
    <recommendedName>
        <fullName evidence="5">Aldose 1-epimerase</fullName>
        <ecNumber evidence="5">5.1.3.3</ecNumber>
    </recommendedName>
</protein>
<gene>
    <name evidence="9" type="ORF">ATL39_0579</name>
</gene>
<feature type="binding site" evidence="7">
    <location>
        <position position="250"/>
    </location>
    <ligand>
        <name>beta-D-galactose</name>
        <dbReference type="ChEBI" id="CHEBI:27667"/>
    </ligand>
</feature>
<evidence type="ECO:0000256" key="2">
    <source>
        <dbReference type="ARBA" id="ARBA00006206"/>
    </source>
</evidence>
<dbReference type="UniPathway" id="UPA00242"/>
<evidence type="ECO:0000256" key="6">
    <source>
        <dbReference type="PIRSR" id="PIRSR005096-1"/>
    </source>
</evidence>
<dbReference type="InterPro" id="IPR014718">
    <property type="entry name" value="GH-type_carb-bd"/>
</dbReference>
<keyword evidence="4 5" id="KW-0119">Carbohydrate metabolism</keyword>
<comment type="similarity">
    <text evidence="2 5">Belongs to the aldose epimerase family.</text>
</comment>
<feature type="active site" description="Proton donor" evidence="6">
    <location>
        <position position="177"/>
    </location>
</feature>
<evidence type="ECO:0000256" key="5">
    <source>
        <dbReference type="PIRNR" id="PIRNR005096"/>
    </source>
</evidence>
<accession>A0A419V8H4</accession>
<dbReference type="Proteomes" id="UP000285120">
    <property type="component" value="Unassembled WGS sequence"/>
</dbReference>
<dbReference type="EMBL" id="RAPK01000006">
    <property type="protein sequence ID" value="RKD76362.1"/>
    <property type="molecule type" value="Genomic_DNA"/>
</dbReference>
<dbReference type="InterPro" id="IPR011013">
    <property type="entry name" value="Gal_mutarotase_sf_dom"/>
</dbReference>
<dbReference type="InterPro" id="IPR047215">
    <property type="entry name" value="Galactose_mutarotase-like"/>
</dbReference>
<name>A0A419V8H4_9BACL</name>
<dbReference type="GO" id="GO:0030246">
    <property type="term" value="F:carbohydrate binding"/>
    <property type="evidence" value="ECO:0007669"/>
    <property type="project" value="InterPro"/>
</dbReference>
<dbReference type="GO" id="GO:0004034">
    <property type="term" value="F:aldose 1-epimerase activity"/>
    <property type="evidence" value="ECO:0007669"/>
    <property type="project" value="UniProtKB-EC"/>
</dbReference>
<keyword evidence="10" id="KW-1185">Reference proteome</keyword>
<dbReference type="CDD" id="cd09019">
    <property type="entry name" value="galactose_mutarotase_like"/>
    <property type="match status" value="1"/>
</dbReference>
<evidence type="ECO:0000256" key="3">
    <source>
        <dbReference type="ARBA" id="ARBA00023235"/>
    </source>
</evidence>
<comment type="catalytic activity">
    <reaction evidence="5">
        <text>alpha-D-glucose = beta-D-glucose</text>
        <dbReference type="Rhea" id="RHEA:10264"/>
        <dbReference type="ChEBI" id="CHEBI:15903"/>
        <dbReference type="ChEBI" id="CHEBI:17925"/>
        <dbReference type="EC" id="5.1.3.3"/>
    </reaction>
</comment>
<dbReference type="GO" id="GO:0033499">
    <property type="term" value="P:galactose catabolic process via UDP-galactose, Leloir pathway"/>
    <property type="evidence" value="ECO:0007669"/>
    <property type="project" value="TreeGrafter"/>
</dbReference>
<dbReference type="PIRSF" id="PIRSF005096">
    <property type="entry name" value="GALM"/>
    <property type="match status" value="1"/>
</dbReference>
<dbReference type="AlphaFoldDB" id="A0A419V8H4"/>
<dbReference type="RefSeq" id="WP_120191772.1">
    <property type="nucleotide sequence ID" value="NZ_RAPK01000006.1"/>
</dbReference>
<dbReference type="EC" id="5.1.3.3" evidence="5"/>
<evidence type="ECO:0000256" key="8">
    <source>
        <dbReference type="PIRSR" id="PIRSR005096-3"/>
    </source>
</evidence>
<evidence type="ECO:0000256" key="7">
    <source>
        <dbReference type="PIRSR" id="PIRSR005096-2"/>
    </source>
</evidence>
<dbReference type="GO" id="GO:0006006">
    <property type="term" value="P:glucose metabolic process"/>
    <property type="evidence" value="ECO:0007669"/>
    <property type="project" value="TreeGrafter"/>
</dbReference>
<feature type="binding site" evidence="8">
    <location>
        <begin position="177"/>
        <end position="179"/>
    </location>
    <ligand>
        <name>beta-D-galactose</name>
        <dbReference type="ChEBI" id="CHEBI:27667"/>
    </ligand>
</feature>
<feature type="active site" description="Proton acceptor" evidence="6">
    <location>
        <position position="311"/>
    </location>
</feature>
<evidence type="ECO:0000256" key="1">
    <source>
        <dbReference type="ARBA" id="ARBA00005028"/>
    </source>
</evidence>
<dbReference type="Gene3D" id="2.70.98.10">
    <property type="match status" value="1"/>
</dbReference>
<proteinExistence type="inferred from homology"/>
<evidence type="ECO:0000313" key="9">
    <source>
        <dbReference type="EMBL" id="RKD76362.1"/>
    </source>
</evidence>
<evidence type="ECO:0000313" key="10">
    <source>
        <dbReference type="Proteomes" id="UP000285120"/>
    </source>
</evidence>
<comment type="pathway">
    <text evidence="1 5">Carbohydrate metabolism; hexose metabolism.</text>
</comment>
<comment type="caution">
    <text evidence="9">The sequence shown here is derived from an EMBL/GenBank/DDBJ whole genome shotgun (WGS) entry which is preliminary data.</text>
</comment>
<dbReference type="Pfam" id="PF01263">
    <property type="entry name" value="Aldose_epim"/>
    <property type="match status" value="1"/>
</dbReference>
<keyword evidence="3 5" id="KW-0413">Isomerase</keyword>
<dbReference type="OrthoDB" id="9779408at2"/>
<dbReference type="GO" id="GO:0005737">
    <property type="term" value="C:cytoplasm"/>
    <property type="evidence" value="ECO:0007669"/>
    <property type="project" value="TreeGrafter"/>
</dbReference>
<dbReference type="PANTHER" id="PTHR10091:SF0">
    <property type="entry name" value="GALACTOSE MUTAROTASE"/>
    <property type="match status" value="1"/>
</dbReference>
<dbReference type="PANTHER" id="PTHR10091">
    <property type="entry name" value="ALDOSE-1-EPIMERASE"/>
    <property type="match status" value="1"/>
</dbReference>
<sequence>MFKETLVSDSKKTAVKELELANENGAVLRVLNYGARITSWCPAGSPEKSMVLGYKDVNDYLEDDHFLGAVVGRTAGRVQFGEMKLGNTSYDLNQNEDEHQLHGGAGGFSQVMWEYAYKETPQSLELHLTYLSEDGEMGYPGNLSVRVTYALDKHSDAVTFSVRAVSDKDTWCSLANHAYFNMGEGENSHILDYDLKAPAASVLELDDALIPTGELIDVSGTLFDITQAKPLRDMIGSPDEQIIFASQGVDHFFILDPAQVKKIELTDPGSGRRLKIETTEPGAVIYTSQKLESSSPLRDGEASPYRGICIETQRLPDAFASKGRGCLLKAGDIYSADTVYTLEKLS</sequence>